<dbReference type="Proteomes" id="UP000756132">
    <property type="component" value="Chromosome 10"/>
</dbReference>
<dbReference type="AlphaFoldDB" id="A0A9Q8UUB2"/>
<evidence type="ECO:0000256" key="1">
    <source>
        <dbReference type="SAM" id="MobiDB-lite"/>
    </source>
</evidence>
<name>A0A9Q8UUB2_PASFU</name>
<dbReference type="OrthoDB" id="5983381at2759"/>
<protein>
    <submittedName>
        <fullName evidence="2">Uncharacterized protein</fullName>
    </submittedName>
</protein>
<dbReference type="EMBL" id="CP090172">
    <property type="protein sequence ID" value="UJO22751.1"/>
    <property type="molecule type" value="Genomic_DNA"/>
</dbReference>
<organism evidence="2 3">
    <name type="scientific">Passalora fulva</name>
    <name type="common">Tomato leaf mold</name>
    <name type="synonym">Cladosporium fulvum</name>
    <dbReference type="NCBI Taxonomy" id="5499"/>
    <lineage>
        <taxon>Eukaryota</taxon>
        <taxon>Fungi</taxon>
        <taxon>Dikarya</taxon>
        <taxon>Ascomycota</taxon>
        <taxon>Pezizomycotina</taxon>
        <taxon>Dothideomycetes</taxon>
        <taxon>Dothideomycetidae</taxon>
        <taxon>Mycosphaerellales</taxon>
        <taxon>Mycosphaerellaceae</taxon>
        <taxon>Fulvia</taxon>
    </lineage>
</organism>
<dbReference type="KEGG" id="ffu:CLAFUR5_12107"/>
<gene>
    <name evidence="2" type="ORF">CLAFUR5_12107</name>
</gene>
<feature type="compositionally biased region" description="Polar residues" evidence="1">
    <location>
        <begin position="151"/>
        <end position="161"/>
    </location>
</feature>
<reference evidence="2" key="2">
    <citation type="journal article" date="2022" name="Microb. Genom.">
        <title>A chromosome-scale genome assembly of the tomato pathogen Cladosporium fulvum reveals a compartmentalized genome architecture and the presence of a dispensable chromosome.</title>
        <authorList>
            <person name="Zaccaron A.Z."/>
            <person name="Chen L.H."/>
            <person name="Samaras A."/>
            <person name="Stergiopoulos I."/>
        </authorList>
    </citation>
    <scope>NUCLEOTIDE SEQUENCE</scope>
    <source>
        <strain evidence="2">Race5_Kim</strain>
    </source>
</reference>
<dbReference type="RefSeq" id="XP_047767117.1">
    <property type="nucleotide sequence ID" value="XM_047911255.1"/>
</dbReference>
<proteinExistence type="predicted"/>
<reference evidence="2" key="1">
    <citation type="submission" date="2021-12" db="EMBL/GenBank/DDBJ databases">
        <authorList>
            <person name="Zaccaron A."/>
            <person name="Stergiopoulos I."/>
        </authorList>
    </citation>
    <scope>NUCLEOTIDE SEQUENCE</scope>
    <source>
        <strain evidence="2">Race5_Kim</strain>
    </source>
</reference>
<dbReference type="GeneID" id="71991985"/>
<evidence type="ECO:0000313" key="2">
    <source>
        <dbReference type="EMBL" id="UJO22751.1"/>
    </source>
</evidence>
<accession>A0A9Q8UUB2</accession>
<evidence type="ECO:0000313" key="3">
    <source>
        <dbReference type="Proteomes" id="UP000756132"/>
    </source>
</evidence>
<keyword evidence="3" id="KW-1185">Reference proteome</keyword>
<feature type="region of interest" description="Disordered" evidence="1">
    <location>
        <begin position="127"/>
        <end position="161"/>
    </location>
</feature>
<sequence>MATVPNAANNSMPGSCVCARVCLAPREVKESKESRRFKESKAALGQRFVTKTPNSTGDSAKMSRGCLAPPEVKEFKEFKVSRGSQGESRAVVFMVIDSHVIVHSPGPKHVTVVSKLRHLRHTYFGTTGASGVPGESGAPGISGRVGETGPSGMSGQIGPTG</sequence>